<dbReference type="Pfam" id="PF00753">
    <property type="entry name" value="Lactamase_B"/>
    <property type="match status" value="1"/>
</dbReference>
<dbReference type="SMART" id="SM00849">
    <property type="entry name" value="Lactamase_B"/>
    <property type="match status" value="1"/>
</dbReference>
<dbReference type="GeneID" id="87755258"/>
<dbReference type="PANTHER" id="PTHR11203:SF37">
    <property type="entry name" value="INTEGRATOR COMPLEX SUBUNIT 11"/>
    <property type="match status" value="1"/>
</dbReference>
<sequence>MKLVIAGGCGDCGRNAFYIAGNGHAFILDCGVSTDGLNRIPDFTAEQLEKAEFLFLSHSHKDHSGAIEYVEDMGYTGPVLMSNRTYQQLSYKPKNTMILDSTAPELELLPDVRIKWGLTGHCAGSVWYLIQVGSKRVFYSGDYREGDVFYRCQPIRDITADLAIMEAHLDRGLYAQPMRRQVMDTLFSLMEGGKSVLLPVSLHGRGLSIASALALTPGFDRPIFMSENLWNQWQSLARRHYFVNEEIFNIPLDRFRCWDGKTLEGNGIYFLTDSQLGKAENRQLVDRNPDMPVLLTGPLHGYGQAREYVESGRIHLAVWPNHTSLSEMEEIVRKNTFGKVIPFHNEHMPWHEEMVEF</sequence>
<feature type="domain" description="Metallo-beta-lactamase" evidence="1">
    <location>
        <begin position="13"/>
        <end position="168"/>
    </location>
</feature>
<dbReference type="OrthoDB" id="9761531at2"/>
<dbReference type="AlphaFoldDB" id="A0A1G5UXR6"/>
<protein>
    <submittedName>
        <fullName evidence="2">Beta-lactamase superfamily domain-containing protein</fullName>
    </submittedName>
</protein>
<accession>A0A1G5UXR6</accession>
<dbReference type="STRING" id="209880.SAMN02910343_00208"/>
<name>A0A1G5UXR6_9FIRM</name>
<reference evidence="2 3" key="1">
    <citation type="submission" date="2016-10" db="EMBL/GenBank/DDBJ databases">
        <authorList>
            <person name="de Groot N.N."/>
        </authorList>
    </citation>
    <scope>NUCLEOTIDE SEQUENCE [LARGE SCALE GENOMIC DNA]</scope>
    <source>
        <strain evidence="2 3">DSM 15230</strain>
    </source>
</reference>
<dbReference type="InterPro" id="IPR036866">
    <property type="entry name" value="RibonucZ/Hydroxyglut_hydro"/>
</dbReference>
<dbReference type="SUPFAM" id="SSF56281">
    <property type="entry name" value="Metallo-hydrolase/oxidoreductase"/>
    <property type="match status" value="1"/>
</dbReference>
<dbReference type="InterPro" id="IPR001279">
    <property type="entry name" value="Metallo-B-lactamas"/>
</dbReference>
<dbReference type="EMBL" id="FMXA01000003">
    <property type="protein sequence ID" value="SDA38148.1"/>
    <property type="molecule type" value="Genomic_DNA"/>
</dbReference>
<dbReference type="GO" id="GO:0004521">
    <property type="term" value="F:RNA endonuclease activity"/>
    <property type="evidence" value="ECO:0007669"/>
    <property type="project" value="TreeGrafter"/>
</dbReference>
<dbReference type="Proteomes" id="UP000199689">
    <property type="component" value="Unassembled WGS sequence"/>
</dbReference>
<keyword evidence="3" id="KW-1185">Reference proteome</keyword>
<dbReference type="PANTHER" id="PTHR11203">
    <property type="entry name" value="CLEAVAGE AND POLYADENYLATION SPECIFICITY FACTOR FAMILY MEMBER"/>
    <property type="match status" value="1"/>
</dbReference>
<proteinExistence type="predicted"/>
<dbReference type="Gene3D" id="3.60.15.10">
    <property type="entry name" value="Ribonuclease Z/Hydroxyacylglutathione hydrolase-like"/>
    <property type="match status" value="1"/>
</dbReference>
<evidence type="ECO:0000313" key="2">
    <source>
        <dbReference type="EMBL" id="SDA38148.1"/>
    </source>
</evidence>
<evidence type="ECO:0000313" key="3">
    <source>
        <dbReference type="Proteomes" id="UP000199689"/>
    </source>
</evidence>
<dbReference type="InterPro" id="IPR050698">
    <property type="entry name" value="MBL"/>
</dbReference>
<evidence type="ECO:0000259" key="1">
    <source>
        <dbReference type="SMART" id="SM00849"/>
    </source>
</evidence>
<organism evidence="2 3">
    <name type="scientific">Allisonella histaminiformans</name>
    <dbReference type="NCBI Taxonomy" id="209880"/>
    <lineage>
        <taxon>Bacteria</taxon>
        <taxon>Bacillati</taxon>
        <taxon>Bacillota</taxon>
        <taxon>Negativicutes</taxon>
        <taxon>Veillonellales</taxon>
        <taxon>Veillonellaceae</taxon>
        <taxon>Allisonella</taxon>
    </lineage>
</organism>
<gene>
    <name evidence="2" type="ORF">SAMN02910343_00208</name>
</gene>
<dbReference type="RefSeq" id="WP_091362896.1">
    <property type="nucleotide sequence ID" value="NZ_FMXA01000003.1"/>
</dbReference>